<evidence type="ECO:0000259" key="3">
    <source>
        <dbReference type="Pfam" id="PF00705"/>
    </source>
</evidence>
<comment type="similarity">
    <text evidence="1">Belongs to the PCNA family.</text>
</comment>
<proteinExistence type="inferred from homology"/>
<organism evidence="5">
    <name type="scientific">viral metagenome</name>
    <dbReference type="NCBI Taxonomy" id="1070528"/>
    <lineage>
        <taxon>unclassified sequences</taxon>
        <taxon>metagenomes</taxon>
        <taxon>organismal metagenomes</taxon>
    </lineage>
</organism>
<dbReference type="InterPro" id="IPR046938">
    <property type="entry name" value="DNA_clamp_sf"/>
</dbReference>
<dbReference type="GO" id="GO:0006272">
    <property type="term" value="P:leading strand elongation"/>
    <property type="evidence" value="ECO:0007669"/>
    <property type="project" value="TreeGrafter"/>
</dbReference>
<dbReference type="Pfam" id="PF02747">
    <property type="entry name" value="PCNA_C"/>
    <property type="match status" value="1"/>
</dbReference>
<evidence type="ECO:0000256" key="2">
    <source>
        <dbReference type="ARBA" id="ARBA00023125"/>
    </source>
</evidence>
<accession>A0A6C0FED6</accession>
<evidence type="ECO:0000259" key="4">
    <source>
        <dbReference type="Pfam" id="PF02747"/>
    </source>
</evidence>
<dbReference type="AlphaFoldDB" id="A0A6C0FED6"/>
<dbReference type="CDD" id="cd00577">
    <property type="entry name" value="PCNA"/>
    <property type="match status" value="1"/>
</dbReference>
<evidence type="ECO:0008006" key="6">
    <source>
        <dbReference type="Google" id="ProtNLM"/>
    </source>
</evidence>
<dbReference type="HAMAP" id="MF_00317">
    <property type="entry name" value="DNApol_clamp_arch"/>
    <property type="match status" value="1"/>
</dbReference>
<sequence>MASIVSSQKPAIVHIQTVQATSIKVLFDSLRDILTDVNIHFTKKNLWIKAMDSSHVALIYLCLEAEHFEVFNCESDIIAGVNMTSISKLIKTITPQDTVSFTIHSNNPDKLEIAISNSGKNSQSVSLLNLLDINEDTYEIPDVKYNSVVKIPSTDFQKICRDLSSIGDVVKITSNSTELIFEVKGDFATQSICIGSGGGIIQSQHEGEEVSEEFSLKYLNLFTKSTNLGNTVELYFKKNRPMIALYKVGNLGRVQYALAPRVSEDDL</sequence>
<name>A0A6C0FED6_9ZZZZ</name>
<dbReference type="GO" id="GO:0006298">
    <property type="term" value="P:mismatch repair"/>
    <property type="evidence" value="ECO:0007669"/>
    <property type="project" value="TreeGrafter"/>
</dbReference>
<dbReference type="GO" id="GO:0043626">
    <property type="term" value="C:PCNA complex"/>
    <property type="evidence" value="ECO:0007669"/>
    <property type="project" value="TreeGrafter"/>
</dbReference>
<dbReference type="PRINTS" id="PR00339">
    <property type="entry name" value="PCNACYCLIN"/>
</dbReference>
<dbReference type="GO" id="GO:0006275">
    <property type="term" value="P:regulation of DNA replication"/>
    <property type="evidence" value="ECO:0007669"/>
    <property type="project" value="InterPro"/>
</dbReference>
<dbReference type="GO" id="GO:0019985">
    <property type="term" value="P:translesion synthesis"/>
    <property type="evidence" value="ECO:0007669"/>
    <property type="project" value="TreeGrafter"/>
</dbReference>
<dbReference type="InterPro" id="IPR022649">
    <property type="entry name" value="Pr_cel_nuc_antig_C"/>
</dbReference>
<keyword evidence="2" id="KW-0238">DNA-binding</keyword>
<dbReference type="GO" id="GO:0003677">
    <property type="term" value="F:DNA binding"/>
    <property type="evidence" value="ECO:0007669"/>
    <property type="project" value="UniProtKB-KW"/>
</dbReference>
<feature type="domain" description="Proliferating cell nuclear antigen PCNA N-terminal" evidence="3">
    <location>
        <begin position="16"/>
        <end position="137"/>
    </location>
</feature>
<dbReference type="InterPro" id="IPR022648">
    <property type="entry name" value="Pr_cel_nuc_antig_N"/>
</dbReference>
<dbReference type="Pfam" id="PF00705">
    <property type="entry name" value="PCNA_N"/>
    <property type="match status" value="1"/>
</dbReference>
<evidence type="ECO:0000256" key="1">
    <source>
        <dbReference type="ARBA" id="ARBA00010462"/>
    </source>
</evidence>
<dbReference type="Gene3D" id="3.70.10.10">
    <property type="match status" value="1"/>
</dbReference>
<protein>
    <recommendedName>
        <fullName evidence="6">Proliferating cell nuclear antigen PCNA N-terminal domain-containing protein</fullName>
    </recommendedName>
</protein>
<dbReference type="InterPro" id="IPR000730">
    <property type="entry name" value="Pr_cel_nuc_antig"/>
</dbReference>
<dbReference type="PANTHER" id="PTHR11352:SF0">
    <property type="entry name" value="PROLIFERATING CELL NUCLEAR ANTIGEN"/>
    <property type="match status" value="1"/>
</dbReference>
<dbReference type="SUPFAM" id="SSF55979">
    <property type="entry name" value="DNA clamp"/>
    <property type="match status" value="2"/>
</dbReference>
<dbReference type="EMBL" id="MN738829">
    <property type="protein sequence ID" value="QHT38230.1"/>
    <property type="molecule type" value="Genomic_DNA"/>
</dbReference>
<dbReference type="NCBIfam" id="TIGR00590">
    <property type="entry name" value="pcna"/>
    <property type="match status" value="1"/>
</dbReference>
<reference evidence="5" key="1">
    <citation type="journal article" date="2020" name="Nature">
        <title>Giant virus diversity and host interactions through global metagenomics.</title>
        <authorList>
            <person name="Schulz F."/>
            <person name="Roux S."/>
            <person name="Paez-Espino D."/>
            <person name="Jungbluth S."/>
            <person name="Walsh D.A."/>
            <person name="Denef V.J."/>
            <person name="McMahon K.D."/>
            <person name="Konstantinidis K.T."/>
            <person name="Eloe-Fadrosh E.A."/>
            <person name="Kyrpides N.C."/>
            <person name="Woyke T."/>
        </authorList>
    </citation>
    <scope>NUCLEOTIDE SEQUENCE</scope>
    <source>
        <strain evidence="5">GVMAG-S-ERX556101-89</strain>
    </source>
</reference>
<dbReference type="GO" id="GO:0030337">
    <property type="term" value="F:DNA polymerase processivity factor activity"/>
    <property type="evidence" value="ECO:0007669"/>
    <property type="project" value="InterPro"/>
</dbReference>
<feature type="domain" description="Proliferating cell nuclear antigen PCNA C-terminal" evidence="4">
    <location>
        <begin position="140"/>
        <end position="260"/>
    </location>
</feature>
<dbReference type="PANTHER" id="PTHR11352">
    <property type="entry name" value="PROLIFERATING CELL NUCLEAR ANTIGEN"/>
    <property type="match status" value="1"/>
</dbReference>
<evidence type="ECO:0000313" key="5">
    <source>
        <dbReference type="EMBL" id="QHT38230.1"/>
    </source>
</evidence>